<evidence type="ECO:0000313" key="2">
    <source>
        <dbReference type="EMBL" id="GHP09935.1"/>
    </source>
</evidence>
<feature type="domain" description="F-box" evidence="1">
    <location>
        <begin position="40"/>
        <end position="77"/>
    </location>
</feature>
<dbReference type="PROSITE" id="PS50181">
    <property type="entry name" value="FBOX"/>
    <property type="match status" value="1"/>
</dbReference>
<dbReference type="AlphaFoldDB" id="A0A830HTA8"/>
<dbReference type="Pfam" id="PF00646">
    <property type="entry name" value="F-box"/>
    <property type="match status" value="1"/>
</dbReference>
<protein>
    <recommendedName>
        <fullName evidence="1">F-box domain-containing protein</fullName>
    </recommendedName>
</protein>
<dbReference type="InterPro" id="IPR001810">
    <property type="entry name" value="F-box_dom"/>
</dbReference>
<dbReference type="Gene3D" id="1.20.1280.50">
    <property type="match status" value="1"/>
</dbReference>
<proteinExistence type="predicted"/>
<dbReference type="EMBL" id="BNJQ01000027">
    <property type="protein sequence ID" value="GHP09935.1"/>
    <property type="molecule type" value="Genomic_DNA"/>
</dbReference>
<accession>A0A830HTA8</accession>
<dbReference type="SUPFAM" id="SSF81383">
    <property type="entry name" value="F-box domain"/>
    <property type="match status" value="1"/>
</dbReference>
<sequence>MVDHVDLGMAQLAFMYRCRVQQQQVCSSTPQQDLLAQDQQDLLHRLPDDVLVDVLRRVPPASLANVACVSRRMHAVLGAKTGNSCKDLRSMASMGNDVWRASLLASHAVLSKREMKAVGYHEAARLDDAWRRHSPTGRASLATKTRLAASPDAEGALLCGGISVKVIDGAARGSVRVVAAISESRIVGRLPGKSRVRIVSAEAVVPSSRDHTSPPAFETIRDVSLPTPVRTNVRGPFGDRAVQLTHDASTLANTILTSNGKLHVRVHSVTTPTQSPLWDATIEDPRAGGAPAVPYSLAHASYGLAALGLSGRRVAVATPRGVAVVDADASGTGAAATIFDGRANARERAAALPAFTATCAAVGEYDSAFGCISVAAGSSRGFVDLLDADAEKVVGTFIGSCSCAVSCLSLGVAATDSAPTPLSSCVFGGFAHRETNARGNGHAPAVFVWDVRSGDRVAMLPCPRRGRSAGAVEAVHHEGSRVLAAAEGQLVAFDCRTWKPCCKPRHIVENAAGPICIDLTFSARALAVATHEMLAPEHGANAYGGPHESFDLHVAPII</sequence>
<dbReference type="SUPFAM" id="SSF50998">
    <property type="entry name" value="Quinoprotein alcohol dehydrogenase-like"/>
    <property type="match status" value="1"/>
</dbReference>
<dbReference type="InterPro" id="IPR011047">
    <property type="entry name" value="Quinoprotein_ADH-like_sf"/>
</dbReference>
<comment type="caution">
    <text evidence="2">The sequence shown here is derived from an EMBL/GenBank/DDBJ whole genome shotgun (WGS) entry which is preliminary data.</text>
</comment>
<dbReference type="InterPro" id="IPR036047">
    <property type="entry name" value="F-box-like_dom_sf"/>
</dbReference>
<organism evidence="2 3">
    <name type="scientific">Pycnococcus provasolii</name>
    <dbReference type="NCBI Taxonomy" id="41880"/>
    <lineage>
        <taxon>Eukaryota</taxon>
        <taxon>Viridiplantae</taxon>
        <taxon>Chlorophyta</taxon>
        <taxon>Pseudoscourfieldiophyceae</taxon>
        <taxon>Pseudoscourfieldiales</taxon>
        <taxon>Pycnococcaceae</taxon>
        <taxon>Pycnococcus</taxon>
    </lineage>
</organism>
<gene>
    <name evidence="2" type="ORF">PPROV_000866800</name>
</gene>
<reference evidence="2" key="1">
    <citation type="submission" date="2020-10" db="EMBL/GenBank/DDBJ databases">
        <title>Unveiling of a novel bifunctional photoreceptor, Dualchrome1, isolated from a cosmopolitan green alga.</title>
        <authorList>
            <person name="Suzuki S."/>
            <person name="Kawachi M."/>
        </authorList>
    </citation>
    <scope>NUCLEOTIDE SEQUENCE</scope>
    <source>
        <strain evidence="2">NIES 2893</strain>
    </source>
</reference>
<dbReference type="Proteomes" id="UP000660262">
    <property type="component" value="Unassembled WGS sequence"/>
</dbReference>
<keyword evidence="3" id="KW-1185">Reference proteome</keyword>
<name>A0A830HTA8_9CHLO</name>
<evidence type="ECO:0000313" key="3">
    <source>
        <dbReference type="Proteomes" id="UP000660262"/>
    </source>
</evidence>
<evidence type="ECO:0000259" key="1">
    <source>
        <dbReference type="PROSITE" id="PS50181"/>
    </source>
</evidence>